<keyword evidence="6 8" id="KW-1133">Transmembrane helix</keyword>
<reference evidence="9 10" key="1">
    <citation type="submission" date="2016-10" db="EMBL/GenBank/DDBJ databases">
        <authorList>
            <person name="de Groot N.N."/>
        </authorList>
    </citation>
    <scope>NUCLEOTIDE SEQUENCE [LARGE SCALE GENOMIC DNA]</scope>
    <source>
        <strain evidence="9 10">CGMCC 1.6502</strain>
    </source>
</reference>
<comment type="similarity">
    <text evidence="2">Belongs to the amino acid-polyamine-organocation (APC) superfamily. Spore germination protein (SGP) (TC 2.A.3.9) family.</text>
</comment>
<feature type="transmembrane region" description="Helical" evidence="8">
    <location>
        <begin position="12"/>
        <end position="30"/>
    </location>
</feature>
<evidence type="ECO:0000313" key="9">
    <source>
        <dbReference type="EMBL" id="SDK48347.1"/>
    </source>
</evidence>
<dbReference type="RefSeq" id="WP_093216563.1">
    <property type="nucleotide sequence ID" value="NZ_FNFL01000007.1"/>
</dbReference>
<protein>
    <submittedName>
        <fullName evidence="9">Spore germination protein (Amino acid permease)</fullName>
    </submittedName>
</protein>
<feature type="transmembrane region" description="Helical" evidence="8">
    <location>
        <begin position="42"/>
        <end position="62"/>
    </location>
</feature>
<dbReference type="EMBL" id="FNFL01000007">
    <property type="protein sequence ID" value="SDK48347.1"/>
    <property type="molecule type" value="Genomic_DNA"/>
</dbReference>
<evidence type="ECO:0000256" key="1">
    <source>
        <dbReference type="ARBA" id="ARBA00004141"/>
    </source>
</evidence>
<keyword evidence="5 8" id="KW-0812">Transmembrane</keyword>
<dbReference type="STRING" id="407036.SAMN05216243_3326"/>
<dbReference type="PANTHER" id="PTHR34975:SF2">
    <property type="entry name" value="SPORE GERMINATION PROTEIN A2"/>
    <property type="match status" value="1"/>
</dbReference>
<evidence type="ECO:0000256" key="6">
    <source>
        <dbReference type="ARBA" id="ARBA00022989"/>
    </source>
</evidence>
<feature type="transmembrane region" description="Helical" evidence="8">
    <location>
        <begin position="270"/>
        <end position="295"/>
    </location>
</feature>
<name>A0A1G9C9L1_9BACI</name>
<keyword evidence="3" id="KW-0813">Transport</keyword>
<evidence type="ECO:0000256" key="8">
    <source>
        <dbReference type="SAM" id="Phobius"/>
    </source>
</evidence>
<evidence type="ECO:0000256" key="2">
    <source>
        <dbReference type="ARBA" id="ARBA00007998"/>
    </source>
</evidence>
<evidence type="ECO:0000313" key="10">
    <source>
        <dbReference type="Proteomes" id="UP000198694"/>
    </source>
</evidence>
<dbReference type="Proteomes" id="UP000198694">
    <property type="component" value="Unassembled WGS sequence"/>
</dbReference>
<dbReference type="PANTHER" id="PTHR34975">
    <property type="entry name" value="SPORE GERMINATION PROTEIN A2"/>
    <property type="match status" value="1"/>
</dbReference>
<evidence type="ECO:0000256" key="5">
    <source>
        <dbReference type="ARBA" id="ARBA00022692"/>
    </source>
</evidence>
<feature type="transmembrane region" description="Helical" evidence="8">
    <location>
        <begin position="119"/>
        <end position="137"/>
    </location>
</feature>
<evidence type="ECO:0000256" key="3">
    <source>
        <dbReference type="ARBA" id="ARBA00022448"/>
    </source>
</evidence>
<dbReference type="Gene3D" id="1.20.1740.10">
    <property type="entry name" value="Amino acid/polyamine transporter I"/>
    <property type="match status" value="1"/>
</dbReference>
<organism evidence="9 10">
    <name type="scientific">Sediminibacillus albus</name>
    <dbReference type="NCBI Taxonomy" id="407036"/>
    <lineage>
        <taxon>Bacteria</taxon>
        <taxon>Bacillati</taxon>
        <taxon>Bacillota</taxon>
        <taxon>Bacilli</taxon>
        <taxon>Bacillales</taxon>
        <taxon>Bacillaceae</taxon>
        <taxon>Sediminibacillus</taxon>
    </lineage>
</organism>
<dbReference type="GO" id="GO:0009847">
    <property type="term" value="P:spore germination"/>
    <property type="evidence" value="ECO:0007669"/>
    <property type="project" value="InterPro"/>
</dbReference>
<keyword evidence="4" id="KW-0309">Germination</keyword>
<feature type="transmembrane region" description="Helical" evidence="8">
    <location>
        <begin position="307"/>
        <end position="324"/>
    </location>
</feature>
<feature type="transmembrane region" description="Helical" evidence="8">
    <location>
        <begin position="184"/>
        <end position="205"/>
    </location>
</feature>
<evidence type="ECO:0000256" key="4">
    <source>
        <dbReference type="ARBA" id="ARBA00022544"/>
    </source>
</evidence>
<feature type="transmembrane region" description="Helical" evidence="8">
    <location>
        <begin position="83"/>
        <end position="107"/>
    </location>
</feature>
<proteinExistence type="inferred from homology"/>
<feature type="transmembrane region" description="Helical" evidence="8">
    <location>
        <begin position="221"/>
        <end position="241"/>
    </location>
</feature>
<sequence>MPGKKNEKITRRQFFFVVIQTEIGVGVLSLPFDLHQAAKQDGWISLLLAGLVIQIIILAMWLTARMFPHVDLFGILPRLFGRGIGSVLSFVYCLYFIAVCVLALLLFGRMLHLWILPNTPFWILSSCLAFISFYLISSGLVVMARIYTFVSILLFIMFALLLAGVNDMQLIYLLPIGQATMPELAKGIQGAGLAMLGFISFYILYPQTEGTPVQRLKTMSLANLFVVTFYLLVVLITFGYFSTAEMALVPQPVLYLLKGIELKIISRVDLFLLSMWIVSVATSFSTYLYMSSIGLSVLFHSKKIRRFAFFSTMLAISISIYIGIEEQPIDKFSLLMTNLSIAFTGVIPLLLMVYAVVVYRIVRRKKDGKA</sequence>
<dbReference type="InterPro" id="IPR004761">
    <property type="entry name" value="Spore_GerAB"/>
</dbReference>
<dbReference type="AlphaFoldDB" id="A0A1G9C9L1"/>
<dbReference type="Pfam" id="PF03845">
    <property type="entry name" value="Spore_permease"/>
    <property type="match status" value="1"/>
</dbReference>
<feature type="transmembrane region" description="Helical" evidence="8">
    <location>
        <begin position="339"/>
        <end position="362"/>
    </location>
</feature>
<feature type="transmembrane region" description="Helical" evidence="8">
    <location>
        <begin position="144"/>
        <end position="164"/>
    </location>
</feature>
<dbReference type="OrthoDB" id="2446105at2"/>
<evidence type="ECO:0000256" key="7">
    <source>
        <dbReference type="ARBA" id="ARBA00023136"/>
    </source>
</evidence>
<keyword evidence="10" id="KW-1185">Reference proteome</keyword>
<gene>
    <name evidence="9" type="ORF">SAMN05216243_3326</name>
</gene>
<accession>A0A1G9C9L1</accession>
<comment type="subcellular location">
    <subcellularLocation>
        <location evidence="1">Membrane</location>
        <topology evidence="1">Multi-pass membrane protein</topology>
    </subcellularLocation>
</comment>
<dbReference type="GO" id="GO:0016020">
    <property type="term" value="C:membrane"/>
    <property type="evidence" value="ECO:0007669"/>
    <property type="project" value="UniProtKB-SubCell"/>
</dbReference>
<keyword evidence="7 8" id="KW-0472">Membrane</keyword>
<dbReference type="NCBIfam" id="TIGR00912">
    <property type="entry name" value="2A0309"/>
    <property type="match status" value="1"/>
</dbReference>